<comment type="caution">
    <text evidence="1">The sequence shown here is derived from an EMBL/GenBank/DDBJ whole genome shotgun (WGS) entry which is preliminary data.</text>
</comment>
<name>A0AC61L0G8_9EURY</name>
<reference evidence="1" key="1">
    <citation type="submission" date="2018-01" db="EMBL/GenBank/DDBJ databases">
        <authorList>
            <person name="Krukenberg V."/>
        </authorList>
    </citation>
    <scope>NUCLEOTIDE SEQUENCE</scope>
    <source>
        <strain evidence="1">E20ANME2</strain>
    </source>
</reference>
<proteinExistence type="predicted"/>
<dbReference type="EMBL" id="PQXF01000029">
    <property type="protein sequence ID" value="PXF59041.1"/>
    <property type="molecule type" value="Genomic_DNA"/>
</dbReference>
<evidence type="ECO:0000313" key="1">
    <source>
        <dbReference type="EMBL" id="PXF59041.1"/>
    </source>
</evidence>
<protein>
    <submittedName>
        <fullName evidence="1">Uncharacterized protein</fullName>
    </submittedName>
</protein>
<accession>A0AC61L0G8</accession>
<sequence>MTGPDAIVSMLLGRDSGPVIQASMAEPLTPEALTDIRTFVFSKGIVGSEDEYRALLHEVTIRLAREEVLRSARGDEEIIHAIKMLGDLSPALNLLSEHLFEWYSMYEEEVLPSEDAVKEILKRHETPPAMRTLAQNLTDMYESRRTLIEYIQDETRLIAPNLTNLAGGLLAARLISIAGGLGKLARMPASRLQILGANRAMFKHLRGAAPPKHGVIFQHPLVHASPRRLRGKIARRFASKLTIAARIDYYSGEVREELVESLTDSLPDRAAVLTRESDARH</sequence>
<dbReference type="Proteomes" id="UP000248329">
    <property type="component" value="Unassembled WGS sequence"/>
</dbReference>
<organism evidence="1 2">
    <name type="scientific">Candidatus Methanogaster sp</name>
    <dbReference type="NCBI Taxonomy" id="3386292"/>
    <lineage>
        <taxon>Archaea</taxon>
        <taxon>Methanobacteriati</taxon>
        <taxon>Methanobacteriota</taxon>
        <taxon>Stenosarchaea group</taxon>
        <taxon>Methanomicrobia</taxon>
        <taxon>Methanosarcinales</taxon>
        <taxon>ANME-2 cluster</taxon>
        <taxon>Candidatus Methanogasteraceae</taxon>
        <taxon>Candidatus Methanogaster</taxon>
    </lineage>
</organism>
<gene>
    <name evidence="1" type="ORF">C4B59_12195</name>
</gene>
<evidence type="ECO:0000313" key="2">
    <source>
        <dbReference type="Proteomes" id="UP000248329"/>
    </source>
</evidence>